<feature type="transmembrane region" description="Helical" evidence="7">
    <location>
        <begin position="582"/>
        <end position="599"/>
    </location>
</feature>
<feature type="transmembrane region" description="Helical" evidence="7">
    <location>
        <begin position="496"/>
        <end position="516"/>
    </location>
</feature>
<feature type="transmembrane region" description="Helical" evidence="7">
    <location>
        <begin position="646"/>
        <end position="665"/>
    </location>
</feature>
<evidence type="ECO:0000256" key="6">
    <source>
        <dbReference type="SAM" id="MobiDB-lite"/>
    </source>
</evidence>
<sequence length="776" mass="91460">MTFKKDFKQQMVPEWEKEYMDYECLKKILKEVKSSKKAKDRDNKHLQHKFSLERAFSGIHLQHGSNHQNDEGIGEQVIEVKTLEIDVDGSKELFETKLNEERGEAEARFLQKLDEELNKVNAFYKEQVEAVKHEATLLSKQVETLVALRVKVKNLDPASSCQSKFYCLKSEVEYAGLQQIRLSGEDNMYQNHRQKDPTVDSEVDPVQQTNRSTHHEEEAHSNYNRRDPMEILEHVKIDDALQSPISTVKNVFTDSNDNNQLSFNKEELKKVEKQLRLVFVEFYQKLLHLKDYSFMNLSAFSKIMKKYEKNASRGASREYMRVVDNSYLGTSDEVNFLLEKVESTFIRNFSHSNHKKGRKLLRPKMKRERNRITFFTGFFSGCLVSLIAATILRIVSQQLMEKKVGTFYMENIFPLYSLFGYITLHMLMYAANTYFWRRYRINYPFLFGIRPGTELDHREVFLLTTGHAVVAVLCFLINLQLEMNQPNRSYKTAAELVPLSLIVLVILITFCPFNIIYRSSRFFFIRSLFRCICAPFFTVTLMDFFLADQLTSQFQSFRSFVLYICYYGLGEHSRRENKCRSRGIYNVQYFVVGVIPYWFRLAQCMRQLYDERDIDHAINGSKYLSTIIAMVIRTTFETKKAMTWKVWALISSAVAILLNIYWDIVKDWSLLQRHSKNPYLRDKLIVSHKSVYYIAMVLNIVLRISWMQLVLELHWKPLHRVAIITLISCLEIIRRGIWNFFRLENEHLNNVGNYRAFKSVPHPFSYHDDDGNDKDE</sequence>
<keyword evidence="4 7" id="KW-1133">Transmembrane helix</keyword>
<reference evidence="11" key="3">
    <citation type="submission" date="2015-04" db="UniProtKB">
        <authorList>
            <consortium name="EnsemblPlants"/>
        </authorList>
    </citation>
    <scope>IDENTIFICATION</scope>
    <source>
        <strain evidence="11">cv. Jemalong A17</strain>
    </source>
</reference>
<reference evidence="10 12" key="1">
    <citation type="journal article" date="2011" name="Nature">
        <title>The Medicago genome provides insight into the evolution of rhizobial symbioses.</title>
        <authorList>
            <person name="Young N.D."/>
            <person name="Debelle F."/>
            <person name="Oldroyd G.E."/>
            <person name="Geurts R."/>
            <person name="Cannon S.B."/>
            <person name="Udvardi M.K."/>
            <person name="Benedito V.A."/>
            <person name="Mayer K.F."/>
            <person name="Gouzy J."/>
            <person name="Schoof H."/>
            <person name="Van de Peer Y."/>
            <person name="Proost S."/>
            <person name="Cook D.R."/>
            <person name="Meyers B.C."/>
            <person name="Spannagl M."/>
            <person name="Cheung F."/>
            <person name="De Mita S."/>
            <person name="Krishnakumar V."/>
            <person name="Gundlach H."/>
            <person name="Zhou S."/>
            <person name="Mudge J."/>
            <person name="Bharti A.K."/>
            <person name="Murray J.D."/>
            <person name="Naoumkina M.A."/>
            <person name="Rosen B."/>
            <person name="Silverstein K.A."/>
            <person name="Tang H."/>
            <person name="Rombauts S."/>
            <person name="Zhao P.X."/>
            <person name="Zhou P."/>
            <person name="Barbe V."/>
            <person name="Bardou P."/>
            <person name="Bechner M."/>
            <person name="Bellec A."/>
            <person name="Berger A."/>
            <person name="Berges H."/>
            <person name="Bidwell S."/>
            <person name="Bisseling T."/>
            <person name="Choisne N."/>
            <person name="Couloux A."/>
            <person name="Denny R."/>
            <person name="Deshpande S."/>
            <person name="Dai X."/>
            <person name="Doyle J.J."/>
            <person name="Dudez A.M."/>
            <person name="Farmer A.D."/>
            <person name="Fouteau S."/>
            <person name="Franken C."/>
            <person name="Gibelin C."/>
            <person name="Gish J."/>
            <person name="Goldstein S."/>
            <person name="Gonzalez A.J."/>
            <person name="Green P.J."/>
            <person name="Hallab A."/>
            <person name="Hartog M."/>
            <person name="Hua A."/>
            <person name="Humphray S.J."/>
            <person name="Jeong D.H."/>
            <person name="Jing Y."/>
            <person name="Jocker A."/>
            <person name="Kenton S.M."/>
            <person name="Kim D.J."/>
            <person name="Klee K."/>
            <person name="Lai H."/>
            <person name="Lang C."/>
            <person name="Lin S."/>
            <person name="Macmil S.L."/>
            <person name="Magdelenat G."/>
            <person name="Matthews L."/>
            <person name="McCorrison J."/>
            <person name="Monaghan E.L."/>
            <person name="Mun J.H."/>
            <person name="Najar F.Z."/>
            <person name="Nicholson C."/>
            <person name="Noirot C."/>
            <person name="O'Bleness M."/>
            <person name="Paule C.R."/>
            <person name="Poulain J."/>
            <person name="Prion F."/>
            <person name="Qin B."/>
            <person name="Qu C."/>
            <person name="Retzel E.F."/>
            <person name="Riddle C."/>
            <person name="Sallet E."/>
            <person name="Samain S."/>
            <person name="Samson N."/>
            <person name="Sanders I."/>
            <person name="Saurat O."/>
            <person name="Scarpelli C."/>
            <person name="Schiex T."/>
            <person name="Segurens B."/>
            <person name="Severin A.J."/>
            <person name="Sherrier D.J."/>
            <person name="Shi R."/>
            <person name="Sims S."/>
            <person name="Singer S.R."/>
            <person name="Sinharoy S."/>
            <person name="Sterck L."/>
            <person name="Viollet A."/>
            <person name="Wang B.B."/>
            <person name="Wang K."/>
            <person name="Wang M."/>
            <person name="Wang X."/>
            <person name="Warfsmann J."/>
            <person name="Weissenbach J."/>
            <person name="White D.D."/>
            <person name="White J.D."/>
            <person name="Wiley G.B."/>
            <person name="Wincker P."/>
            <person name="Xing Y."/>
            <person name="Yang L."/>
            <person name="Yao Z."/>
            <person name="Ying F."/>
            <person name="Zhai J."/>
            <person name="Zhou L."/>
            <person name="Zuber A."/>
            <person name="Denarie J."/>
            <person name="Dixon R.A."/>
            <person name="May G.D."/>
            <person name="Schwartz D.C."/>
            <person name="Rogers J."/>
            <person name="Quetier F."/>
            <person name="Town C.D."/>
            <person name="Roe B.A."/>
        </authorList>
    </citation>
    <scope>NUCLEOTIDE SEQUENCE [LARGE SCALE GENOMIC DNA]</scope>
    <source>
        <strain evidence="10">A17</strain>
        <strain evidence="11 12">cv. Jemalong A17</strain>
    </source>
</reference>
<evidence type="ECO:0000256" key="2">
    <source>
        <dbReference type="ARBA" id="ARBA00009665"/>
    </source>
</evidence>
<dbReference type="GO" id="GO:0006817">
    <property type="term" value="P:phosphate ion transport"/>
    <property type="evidence" value="ECO:0000318"/>
    <property type="project" value="GO_Central"/>
</dbReference>
<dbReference type="GO" id="GO:0005802">
    <property type="term" value="C:trans-Golgi network"/>
    <property type="evidence" value="ECO:0000318"/>
    <property type="project" value="GO_Central"/>
</dbReference>
<comment type="similarity">
    <text evidence="2">Belongs to the SYG1 (TC 2.A.94) family.</text>
</comment>
<dbReference type="GO" id="GO:0016036">
    <property type="term" value="P:cellular response to phosphate starvation"/>
    <property type="evidence" value="ECO:0000318"/>
    <property type="project" value="GO_Central"/>
</dbReference>
<name>G7JWG7_MEDTR</name>
<evidence type="ECO:0000256" key="7">
    <source>
        <dbReference type="SAM" id="Phobius"/>
    </source>
</evidence>
<gene>
    <name evidence="10" type="ordered locus">MTR_5g042150</name>
</gene>
<organism evidence="10 12">
    <name type="scientific">Medicago truncatula</name>
    <name type="common">Barrel medic</name>
    <name type="synonym">Medicago tribuloides</name>
    <dbReference type="NCBI Taxonomy" id="3880"/>
    <lineage>
        <taxon>Eukaryota</taxon>
        <taxon>Viridiplantae</taxon>
        <taxon>Streptophyta</taxon>
        <taxon>Embryophyta</taxon>
        <taxon>Tracheophyta</taxon>
        <taxon>Spermatophyta</taxon>
        <taxon>Magnoliopsida</taxon>
        <taxon>eudicotyledons</taxon>
        <taxon>Gunneridae</taxon>
        <taxon>Pentapetalae</taxon>
        <taxon>rosids</taxon>
        <taxon>fabids</taxon>
        <taxon>Fabales</taxon>
        <taxon>Fabaceae</taxon>
        <taxon>Papilionoideae</taxon>
        <taxon>50 kb inversion clade</taxon>
        <taxon>NPAAA clade</taxon>
        <taxon>Hologalegina</taxon>
        <taxon>IRL clade</taxon>
        <taxon>Trifolieae</taxon>
        <taxon>Medicago</taxon>
    </lineage>
</organism>
<feature type="domain" description="SPX" evidence="9">
    <location>
        <begin position="1"/>
        <end position="321"/>
    </location>
</feature>
<dbReference type="eggNOG" id="KOG1162">
    <property type="taxonomic scope" value="Eukaryota"/>
</dbReference>
<feature type="transmembrane region" description="Helical" evidence="7">
    <location>
        <begin position="691"/>
        <end position="711"/>
    </location>
</feature>
<dbReference type="InterPro" id="IPR004331">
    <property type="entry name" value="SPX_dom"/>
</dbReference>
<evidence type="ECO:0000313" key="10">
    <source>
        <dbReference type="EMBL" id="AES96839.2"/>
    </source>
</evidence>
<keyword evidence="5 7" id="KW-0472">Membrane</keyword>
<reference evidence="10 12" key="2">
    <citation type="journal article" date="2014" name="BMC Genomics">
        <title>An improved genome release (version Mt4.0) for the model legume Medicago truncatula.</title>
        <authorList>
            <person name="Tang H."/>
            <person name="Krishnakumar V."/>
            <person name="Bidwell S."/>
            <person name="Rosen B."/>
            <person name="Chan A."/>
            <person name="Zhou S."/>
            <person name="Gentzbittel L."/>
            <person name="Childs K.L."/>
            <person name="Yandell M."/>
            <person name="Gundlach H."/>
            <person name="Mayer K.F."/>
            <person name="Schwartz D.C."/>
            <person name="Town C.D."/>
        </authorList>
    </citation>
    <scope>GENOME REANNOTATION</scope>
    <source>
        <strain evidence="11 12">cv. Jemalong A17</strain>
    </source>
</reference>
<dbReference type="PROSITE" id="PS51380">
    <property type="entry name" value="EXS"/>
    <property type="match status" value="1"/>
</dbReference>
<accession>G7JWG7</accession>
<dbReference type="GO" id="GO:0016020">
    <property type="term" value="C:membrane"/>
    <property type="evidence" value="ECO:0007669"/>
    <property type="project" value="UniProtKB-SubCell"/>
</dbReference>
<dbReference type="EMBL" id="CM001221">
    <property type="protein sequence ID" value="AES96839.2"/>
    <property type="molecule type" value="Genomic_DNA"/>
</dbReference>
<dbReference type="EnsemblPlants" id="AES96839">
    <property type="protein sequence ID" value="AES96839"/>
    <property type="gene ID" value="MTR_5g042150"/>
</dbReference>
<dbReference type="PANTHER" id="PTHR10783:SF104">
    <property type="entry name" value="PHOSPHATE TRANSPORTER PHO1 HOMOLOG 10"/>
    <property type="match status" value="1"/>
</dbReference>
<dbReference type="PROSITE" id="PS51382">
    <property type="entry name" value="SPX"/>
    <property type="match status" value="1"/>
</dbReference>
<dbReference type="AlphaFoldDB" id="G7JWG7"/>
<dbReference type="Pfam" id="PF03105">
    <property type="entry name" value="SPX"/>
    <property type="match status" value="1"/>
</dbReference>
<protein>
    <submittedName>
        <fullName evidence="10">Phosphate transporter PHO1-like protein</fullName>
    </submittedName>
</protein>
<evidence type="ECO:0000256" key="5">
    <source>
        <dbReference type="ARBA" id="ARBA00023136"/>
    </source>
</evidence>
<dbReference type="PANTHER" id="PTHR10783">
    <property type="entry name" value="XENOTROPIC AND POLYTROPIC RETROVIRUS RECEPTOR 1-RELATED"/>
    <property type="match status" value="1"/>
</dbReference>
<dbReference type="InterPro" id="IPR004342">
    <property type="entry name" value="EXS_C"/>
</dbReference>
<keyword evidence="3 7" id="KW-0812">Transmembrane</keyword>
<evidence type="ECO:0000259" key="9">
    <source>
        <dbReference type="PROSITE" id="PS51382"/>
    </source>
</evidence>
<feature type="region of interest" description="Disordered" evidence="6">
    <location>
        <begin position="190"/>
        <end position="226"/>
    </location>
</feature>
<accession>A0A0C3XIK3</accession>
<comment type="subcellular location">
    <subcellularLocation>
        <location evidence="1">Membrane</location>
        <topology evidence="1">Multi-pass membrane protein</topology>
    </subcellularLocation>
</comment>
<evidence type="ECO:0000259" key="8">
    <source>
        <dbReference type="PROSITE" id="PS51380"/>
    </source>
</evidence>
<feature type="transmembrane region" description="Helical" evidence="7">
    <location>
        <begin position="415"/>
        <end position="436"/>
    </location>
</feature>
<keyword evidence="12" id="KW-1185">Reference proteome</keyword>
<evidence type="ECO:0000313" key="11">
    <source>
        <dbReference type="EnsemblPlants" id="AES96839"/>
    </source>
</evidence>
<feature type="transmembrane region" description="Helical" evidence="7">
    <location>
        <begin position="528"/>
        <end position="547"/>
    </location>
</feature>
<proteinExistence type="inferred from homology"/>
<evidence type="ECO:0000256" key="1">
    <source>
        <dbReference type="ARBA" id="ARBA00004141"/>
    </source>
</evidence>
<dbReference type="GO" id="GO:0000822">
    <property type="term" value="F:inositol hexakisphosphate binding"/>
    <property type="evidence" value="ECO:0000318"/>
    <property type="project" value="GO_Central"/>
</dbReference>
<dbReference type="Pfam" id="PF03124">
    <property type="entry name" value="EXS"/>
    <property type="match status" value="1"/>
</dbReference>
<feature type="compositionally biased region" description="Basic and acidic residues" evidence="6">
    <location>
        <begin position="213"/>
        <end position="226"/>
    </location>
</feature>
<feature type="transmembrane region" description="Helical" evidence="7">
    <location>
        <begin position="372"/>
        <end position="395"/>
    </location>
</feature>
<dbReference type="SMR" id="G7JWG7"/>
<evidence type="ECO:0000256" key="3">
    <source>
        <dbReference type="ARBA" id="ARBA00022692"/>
    </source>
</evidence>
<dbReference type="Proteomes" id="UP000002051">
    <property type="component" value="Chromosome 5"/>
</dbReference>
<dbReference type="GO" id="GO:0005315">
    <property type="term" value="F:phosphate transmembrane transporter activity"/>
    <property type="evidence" value="ECO:0000318"/>
    <property type="project" value="GO_Central"/>
</dbReference>
<evidence type="ECO:0000256" key="4">
    <source>
        <dbReference type="ARBA" id="ARBA00022989"/>
    </source>
</evidence>
<dbReference type="HOGENOM" id="CLU_006116_2_0_1"/>
<feature type="domain" description="EXS" evidence="8">
    <location>
        <begin position="580"/>
        <end position="774"/>
    </location>
</feature>
<dbReference type="PaxDb" id="3880-AES96839"/>
<feature type="transmembrane region" description="Helical" evidence="7">
    <location>
        <begin position="460"/>
        <end position="481"/>
    </location>
</feature>
<evidence type="ECO:0000313" key="12">
    <source>
        <dbReference type="Proteomes" id="UP000002051"/>
    </source>
</evidence>